<dbReference type="InterPro" id="IPR012132">
    <property type="entry name" value="GMC_OxRdtase"/>
</dbReference>
<dbReference type="InterPro" id="IPR000172">
    <property type="entry name" value="GMC_OxRdtase_N"/>
</dbReference>
<sequence length="567" mass="62392">MRDADYVIIGAGSAGCVLAARLSEDSGCNVLLMEAGGSDRSIYIQMPAALSIPMNMSRFNWGYTSQAEPYLDDRVIDCPRGRVLGGSSSINGMVYVRGHPRDFDRWEELGADGWNYASCLPYFKKAESWIDGENDYRGGHGPLSVCAGNKMSGSSLYEAFIQAGGEAGYPLTDDYNGRQQEGFGAMHMTVRNGVRASAASAYLRPVMNRPNLRYVGGTLVHRVLFEGSRAVAVEYEKDGRIFQVQARSEVLMAAGSIGSPSLLQRSGIGSTHHLESLGIEVQCDSPGVGENLQDHLEVYFQFRCKQSITLNRYLNPLAKGLIGARWLFTRTGLGATNHFESCGFIRSRAGVQWPDIQYHFLPGAMRYDGRAAFPGHGFQVHVGPNKPQSRGCVKIVSQSPKDSPKILFNYLEVQQDREDWRACIHLTREIFEQPAMEPFRGIEIQPGSSVTSDSDIDAWVRQNVESAYHPSCTCRMGAADDATAVLDSACKVKGVESLRVIDASVFPEITNGNLNAPTIMLAERVADMILDGSLLPPLHNSVWIDERWQERQRMGEPVRASDVDASI</sequence>
<dbReference type="GO" id="GO:0019285">
    <property type="term" value="P:glycine betaine biosynthetic process from choline"/>
    <property type="evidence" value="ECO:0007669"/>
    <property type="project" value="InterPro"/>
</dbReference>
<dbReference type="SUPFAM" id="SSF54373">
    <property type="entry name" value="FAD-linked reductases, C-terminal domain"/>
    <property type="match status" value="1"/>
</dbReference>
<keyword evidence="4" id="KW-0274">FAD</keyword>
<keyword evidence="3" id="KW-0285">Flavoprotein</keyword>
<dbReference type="Pfam" id="PF00732">
    <property type="entry name" value="GMC_oxred_N"/>
    <property type="match status" value="1"/>
</dbReference>
<accession>A0A160TNV5</accession>
<organism evidence="8">
    <name type="scientific">hydrothermal vent metagenome</name>
    <dbReference type="NCBI Taxonomy" id="652676"/>
    <lineage>
        <taxon>unclassified sequences</taxon>
        <taxon>metagenomes</taxon>
        <taxon>ecological metagenomes</taxon>
    </lineage>
</organism>
<dbReference type="PROSITE" id="PS51257">
    <property type="entry name" value="PROKAR_LIPOPROTEIN"/>
    <property type="match status" value="1"/>
</dbReference>
<dbReference type="Gene3D" id="3.50.50.60">
    <property type="entry name" value="FAD/NAD(P)-binding domain"/>
    <property type="match status" value="1"/>
</dbReference>
<keyword evidence="5 8" id="KW-0560">Oxidoreductase</keyword>
<dbReference type="InterPro" id="IPR007867">
    <property type="entry name" value="GMC_OxRtase_C"/>
</dbReference>
<dbReference type="PROSITE" id="PS00624">
    <property type="entry name" value="GMC_OXRED_2"/>
    <property type="match status" value="1"/>
</dbReference>
<dbReference type="SUPFAM" id="SSF51905">
    <property type="entry name" value="FAD/NAD(P)-binding domain"/>
    <property type="match status" value="1"/>
</dbReference>
<feature type="domain" description="Glucose-methanol-choline oxidoreductase N-terminal" evidence="6">
    <location>
        <begin position="81"/>
        <end position="104"/>
    </location>
</feature>
<dbReference type="NCBIfam" id="TIGR01810">
    <property type="entry name" value="betA"/>
    <property type="match status" value="1"/>
</dbReference>
<dbReference type="EC" id="1.1.99.1" evidence="8"/>
<dbReference type="Pfam" id="PF05199">
    <property type="entry name" value="GMC_oxred_C"/>
    <property type="match status" value="1"/>
</dbReference>
<gene>
    <name evidence="8" type="ORF">MGWOODY_XGa1680</name>
</gene>
<proteinExistence type="inferred from homology"/>
<dbReference type="InterPro" id="IPR036188">
    <property type="entry name" value="FAD/NAD-bd_sf"/>
</dbReference>
<dbReference type="PANTHER" id="PTHR11552">
    <property type="entry name" value="GLUCOSE-METHANOL-CHOLINE GMC OXIDOREDUCTASE"/>
    <property type="match status" value="1"/>
</dbReference>
<evidence type="ECO:0000256" key="3">
    <source>
        <dbReference type="ARBA" id="ARBA00022630"/>
    </source>
</evidence>
<name>A0A160TNV5_9ZZZZ</name>
<dbReference type="Gene3D" id="3.30.410.40">
    <property type="match status" value="1"/>
</dbReference>
<evidence type="ECO:0000313" key="8">
    <source>
        <dbReference type="EMBL" id="CUS50228.1"/>
    </source>
</evidence>
<comment type="similarity">
    <text evidence="2">Belongs to the GMC oxidoreductase family.</text>
</comment>
<evidence type="ECO:0000256" key="1">
    <source>
        <dbReference type="ARBA" id="ARBA00001974"/>
    </source>
</evidence>
<dbReference type="EMBL" id="CZRL01000013">
    <property type="protein sequence ID" value="CUS50228.1"/>
    <property type="molecule type" value="Genomic_DNA"/>
</dbReference>
<evidence type="ECO:0000256" key="4">
    <source>
        <dbReference type="ARBA" id="ARBA00022827"/>
    </source>
</evidence>
<evidence type="ECO:0000256" key="2">
    <source>
        <dbReference type="ARBA" id="ARBA00010790"/>
    </source>
</evidence>
<comment type="cofactor">
    <cofactor evidence="1">
        <name>FAD</name>
        <dbReference type="ChEBI" id="CHEBI:57692"/>
    </cofactor>
</comment>
<dbReference type="GO" id="GO:0050660">
    <property type="term" value="F:flavin adenine dinucleotide binding"/>
    <property type="evidence" value="ECO:0007669"/>
    <property type="project" value="InterPro"/>
</dbReference>
<dbReference type="PIRSF" id="PIRSF000137">
    <property type="entry name" value="Alcohol_oxidase"/>
    <property type="match status" value="1"/>
</dbReference>
<reference evidence="8" key="1">
    <citation type="submission" date="2015-10" db="EMBL/GenBank/DDBJ databases">
        <authorList>
            <person name="Gilbert D.G."/>
        </authorList>
    </citation>
    <scope>NUCLEOTIDE SEQUENCE</scope>
</reference>
<dbReference type="NCBIfam" id="NF002550">
    <property type="entry name" value="PRK02106.1"/>
    <property type="match status" value="1"/>
</dbReference>
<evidence type="ECO:0000256" key="5">
    <source>
        <dbReference type="ARBA" id="ARBA00023002"/>
    </source>
</evidence>
<evidence type="ECO:0000259" key="7">
    <source>
        <dbReference type="PROSITE" id="PS00624"/>
    </source>
</evidence>
<dbReference type="AlphaFoldDB" id="A0A160TNV5"/>
<dbReference type="InterPro" id="IPR011533">
    <property type="entry name" value="BetA"/>
</dbReference>
<dbReference type="PROSITE" id="PS00623">
    <property type="entry name" value="GMC_OXRED_1"/>
    <property type="match status" value="1"/>
</dbReference>
<feature type="domain" description="Glucose-methanol-choline oxidoreductase N-terminal" evidence="7">
    <location>
        <begin position="255"/>
        <end position="269"/>
    </location>
</feature>
<dbReference type="GO" id="GO:0008812">
    <property type="term" value="F:choline dehydrogenase activity"/>
    <property type="evidence" value="ECO:0007669"/>
    <property type="project" value="UniProtKB-EC"/>
</dbReference>
<evidence type="ECO:0000259" key="6">
    <source>
        <dbReference type="PROSITE" id="PS00623"/>
    </source>
</evidence>
<protein>
    <submittedName>
        <fullName evidence="8">Choline dehydrogenase</fullName>
        <ecNumber evidence="8">1.1.99.1</ecNumber>
    </submittedName>
</protein>
<dbReference type="PANTHER" id="PTHR11552:SF147">
    <property type="entry name" value="CHOLINE DEHYDROGENASE, MITOCHONDRIAL"/>
    <property type="match status" value="1"/>
</dbReference>